<evidence type="ECO:0000256" key="2">
    <source>
        <dbReference type="ARBA" id="ARBA00023172"/>
    </source>
</evidence>
<dbReference type="InterPro" id="IPR050090">
    <property type="entry name" value="Tyrosine_recombinase_XerCD"/>
</dbReference>
<dbReference type="RefSeq" id="WP_151701255.1">
    <property type="nucleotide sequence ID" value="NZ_CP031223.1"/>
</dbReference>
<dbReference type="InterPro" id="IPR013762">
    <property type="entry name" value="Integrase-like_cat_sf"/>
</dbReference>
<gene>
    <name evidence="6" type="ORF">PB01_17010</name>
</gene>
<dbReference type="Proteomes" id="UP000325517">
    <property type="component" value="Chromosome"/>
</dbReference>
<dbReference type="AlphaFoldDB" id="A0A5J6SVN8"/>
<evidence type="ECO:0000256" key="1">
    <source>
        <dbReference type="ARBA" id="ARBA00023125"/>
    </source>
</evidence>
<dbReference type="GO" id="GO:0003677">
    <property type="term" value="F:DNA binding"/>
    <property type="evidence" value="ECO:0007669"/>
    <property type="project" value="UniProtKB-UniRule"/>
</dbReference>
<evidence type="ECO:0000256" key="3">
    <source>
        <dbReference type="PROSITE-ProRule" id="PRU01248"/>
    </source>
</evidence>
<keyword evidence="1 3" id="KW-0238">DNA-binding</keyword>
<dbReference type="KEGG" id="psyo:PB01_17010"/>
<feature type="domain" description="Core-binding (CB)" evidence="5">
    <location>
        <begin position="47"/>
        <end position="139"/>
    </location>
</feature>
<sequence>MSLNRKTNMSIEEICTQLGISETAFLKFLETSNDEFSSVKKSIENNETVLFVIDKYLEHLKTLVKINKRSKETAKTYNNFLIRVKSYISSTYPSLKINEFNEVILNEIITKDSIENKEYSVRTINKYNAIIKSLLKFTYDMDFSNKDFRHKFTIEKTSLLPRYIKEEDIPKVLETTKKLSKPIRCRAIIMFLLLTGCRVSEISIVKVKDFDIENNLIYILGKGNKKRIVPMFPQLKDEILYYLQKSGMKEWDPQCEGYLFARDENLIRNRNFPIRTIQNTVDRIRDHLPELTYITSHSFRHTFAVYCLKIGVKEHLLTEILGHTDPKTTMTYTKLRGEDLRDAIMNKFPFPFEKLLNVINGGLK</sequence>
<reference evidence="6 7" key="1">
    <citation type="submission" date="2018-07" db="EMBL/GenBank/DDBJ databases">
        <title>Complete genome sequence of Psychrobacillus sp. PB01, isolated from iceberg, and comparative genome analysis of Psychrobacillus strains.</title>
        <authorList>
            <person name="Lee P.C."/>
        </authorList>
    </citation>
    <scope>NUCLEOTIDE SEQUENCE [LARGE SCALE GENOMIC DNA]</scope>
    <source>
        <strain evidence="6 7">PB01</strain>
    </source>
</reference>
<dbReference type="SUPFAM" id="SSF56349">
    <property type="entry name" value="DNA breaking-rejoining enzymes"/>
    <property type="match status" value="1"/>
</dbReference>
<dbReference type="GO" id="GO:0015074">
    <property type="term" value="P:DNA integration"/>
    <property type="evidence" value="ECO:0007669"/>
    <property type="project" value="InterPro"/>
</dbReference>
<protein>
    <submittedName>
        <fullName evidence="6">Site-specific integrase</fullName>
    </submittedName>
</protein>
<dbReference type="PANTHER" id="PTHR30349:SF64">
    <property type="entry name" value="PROPHAGE INTEGRASE INTD-RELATED"/>
    <property type="match status" value="1"/>
</dbReference>
<keyword evidence="2" id="KW-0233">DNA recombination</keyword>
<dbReference type="CDD" id="cd00397">
    <property type="entry name" value="DNA_BRE_C"/>
    <property type="match status" value="1"/>
</dbReference>
<evidence type="ECO:0000259" key="5">
    <source>
        <dbReference type="PROSITE" id="PS51900"/>
    </source>
</evidence>
<dbReference type="Pfam" id="PF00589">
    <property type="entry name" value="Phage_integrase"/>
    <property type="match status" value="1"/>
</dbReference>
<name>A0A5J6SVN8_9BACI</name>
<dbReference type="OrthoDB" id="9766545at2"/>
<evidence type="ECO:0000259" key="4">
    <source>
        <dbReference type="PROSITE" id="PS51898"/>
    </source>
</evidence>
<dbReference type="GO" id="GO:0006310">
    <property type="term" value="P:DNA recombination"/>
    <property type="evidence" value="ECO:0007669"/>
    <property type="project" value="UniProtKB-KW"/>
</dbReference>
<keyword evidence="7" id="KW-1185">Reference proteome</keyword>
<evidence type="ECO:0000313" key="6">
    <source>
        <dbReference type="EMBL" id="QFG00368.1"/>
    </source>
</evidence>
<organism evidence="6 7">
    <name type="scientific">Psychrobacillus glaciei</name>
    <dbReference type="NCBI Taxonomy" id="2283160"/>
    <lineage>
        <taxon>Bacteria</taxon>
        <taxon>Bacillati</taxon>
        <taxon>Bacillota</taxon>
        <taxon>Bacilli</taxon>
        <taxon>Bacillales</taxon>
        <taxon>Bacillaceae</taxon>
        <taxon>Psychrobacillus</taxon>
    </lineage>
</organism>
<dbReference type="EMBL" id="CP031223">
    <property type="protein sequence ID" value="QFG00368.1"/>
    <property type="molecule type" value="Genomic_DNA"/>
</dbReference>
<dbReference type="InterPro" id="IPR044068">
    <property type="entry name" value="CB"/>
</dbReference>
<evidence type="ECO:0000313" key="7">
    <source>
        <dbReference type="Proteomes" id="UP000325517"/>
    </source>
</evidence>
<feature type="domain" description="Tyr recombinase" evidence="4">
    <location>
        <begin position="159"/>
        <end position="345"/>
    </location>
</feature>
<dbReference type="PROSITE" id="PS51898">
    <property type="entry name" value="TYR_RECOMBINASE"/>
    <property type="match status" value="1"/>
</dbReference>
<dbReference type="InterPro" id="IPR011010">
    <property type="entry name" value="DNA_brk_join_enz"/>
</dbReference>
<proteinExistence type="predicted"/>
<dbReference type="InterPro" id="IPR002104">
    <property type="entry name" value="Integrase_catalytic"/>
</dbReference>
<dbReference type="Gene3D" id="1.10.443.10">
    <property type="entry name" value="Intergrase catalytic core"/>
    <property type="match status" value="1"/>
</dbReference>
<accession>A0A5J6SVN8</accession>
<dbReference type="PANTHER" id="PTHR30349">
    <property type="entry name" value="PHAGE INTEGRASE-RELATED"/>
    <property type="match status" value="1"/>
</dbReference>
<dbReference type="PROSITE" id="PS51900">
    <property type="entry name" value="CB"/>
    <property type="match status" value="1"/>
</dbReference>